<dbReference type="AlphaFoldDB" id="A0AAW2KS49"/>
<reference evidence="2" key="1">
    <citation type="submission" date="2020-06" db="EMBL/GenBank/DDBJ databases">
        <authorList>
            <person name="Li T."/>
            <person name="Hu X."/>
            <person name="Zhang T."/>
            <person name="Song X."/>
            <person name="Zhang H."/>
            <person name="Dai N."/>
            <person name="Sheng W."/>
            <person name="Hou X."/>
            <person name="Wei L."/>
        </authorList>
    </citation>
    <scope>NUCLEOTIDE SEQUENCE</scope>
    <source>
        <strain evidence="2">G02</strain>
        <tissue evidence="2">Leaf</tissue>
    </source>
</reference>
<accession>A0AAW2KS49</accession>
<reference evidence="2" key="2">
    <citation type="journal article" date="2024" name="Plant">
        <title>Genomic evolution and insights into agronomic trait innovations of Sesamum species.</title>
        <authorList>
            <person name="Miao H."/>
            <person name="Wang L."/>
            <person name="Qu L."/>
            <person name="Liu H."/>
            <person name="Sun Y."/>
            <person name="Le M."/>
            <person name="Wang Q."/>
            <person name="Wei S."/>
            <person name="Zheng Y."/>
            <person name="Lin W."/>
            <person name="Duan Y."/>
            <person name="Cao H."/>
            <person name="Xiong S."/>
            <person name="Wang X."/>
            <person name="Wei L."/>
            <person name="Li C."/>
            <person name="Ma Q."/>
            <person name="Ju M."/>
            <person name="Zhao R."/>
            <person name="Li G."/>
            <person name="Mu C."/>
            <person name="Tian Q."/>
            <person name="Mei H."/>
            <person name="Zhang T."/>
            <person name="Gao T."/>
            <person name="Zhang H."/>
        </authorList>
    </citation>
    <scope>NUCLEOTIDE SEQUENCE</scope>
    <source>
        <strain evidence="2">G02</strain>
    </source>
</reference>
<sequence>MLFTHGQRAYRLKCEAGRRRSLHEHPSPQEKPGSGRTGGYAAAAASAEPKLFLRKSCQPAGYQATSFNAIPYLLSGES</sequence>
<gene>
    <name evidence="2" type="ORF">Sradi_5887000</name>
</gene>
<feature type="compositionally biased region" description="Basic and acidic residues" evidence="1">
    <location>
        <begin position="14"/>
        <end position="28"/>
    </location>
</feature>
<comment type="caution">
    <text evidence="2">The sequence shown here is derived from an EMBL/GenBank/DDBJ whole genome shotgun (WGS) entry which is preliminary data.</text>
</comment>
<proteinExistence type="predicted"/>
<protein>
    <submittedName>
        <fullName evidence="2">Uncharacterized protein</fullName>
    </submittedName>
</protein>
<dbReference type="EMBL" id="JACGWJ010000027">
    <property type="protein sequence ID" value="KAL0309447.1"/>
    <property type="molecule type" value="Genomic_DNA"/>
</dbReference>
<name>A0AAW2KS49_SESRA</name>
<evidence type="ECO:0000256" key="1">
    <source>
        <dbReference type="SAM" id="MobiDB-lite"/>
    </source>
</evidence>
<organism evidence="2">
    <name type="scientific">Sesamum radiatum</name>
    <name type="common">Black benniseed</name>
    <dbReference type="NCBI Taxonomy" id="300843"/>
    <lineage>
        <taxon>Eukaryota</taxon>
        <taxon>Viridiplantae</taxon>
        <taxon>Streptophyta</taxon>
        <taxon>Embryophyta</taxon>
        <taxon>Tracheophyta</taxon>
        <taxon>Spermatophyta</taxon>
        <taxon>Magnoliopsida</taxon>
        <taxon>eudicotyledons</taxon>
        <taxon>Gunneridae</taxon>
        <taxon>Pentapetalae</taxon>
        <taxon>asterids</taxon>
        <taxon>lamiids</taxon>
        <taxon>Lamiales</taxon>
        <taxon>Pedaliaceae</taxon>
        <taxon>Sesamum</taxon>
    </lineage>
</organism>
<feature type="region of interest" description="Disordered" evidence="1">
    <location>
        <begin position="14"/>
        <end position="42"/>
    </location>
</feature>
<evidence type="ECO:0000313" key="2">
    <source>
        <dbReference type="EMBL" id="KAL0309447.1"/>
    </source>
</evidence>